<feature type="transmembrane region" description="Helical" evidence="2">
    <location>
        <begin position="261"/>
        <end position="280"/>
    </location>
</feature>
<protein>
    <submittedName>
        <fullName evidence="4">Lysostaphin resistance A-like protein</fullName>
    </submittedName>
</protein>
<keyword evidence="2" id="KW-0472">Membrane</keyword>
<evidence type="ECO:0000256" key="1">
    <source>
        <dbReference type="SAM" id="MobiDB-lite"/>
    </source>
</evidence>
<sequence length="324" mass="34161">MTAFHRLARTAPGYRWWRPLATIVLFIASYAVIVFAGIAACAIWMVTGGPGGESIDAALRSPGDLHAPLAQIVMLMFIVLFIPAALIAVRFGAGQPPGTLISVAGRIRWRLLGLAVGLAAPLVLLAHTLGTAFFADDGFGLLRVSTQFPLLLAVAVLIVPLQAFAEELVFRGLLPQIIGSWLRNPLWAYLLPIPLFVAGHLYSWPGLLDIAVFAAAAGLLTYRSGGLELAIGLHIVGNSSIFILGALGLADLNAVNVAPGAVAVSIATTVVFTATALHFCPPLVRRAQETQSAWPADRSRGAGSDSEIRAGEQTETAAESLTFR</sequence>
<feature type="transmembrane region" description="Helical" evidence="2">
    <location>
        <begin position="20"/>
        <end position="47"/>
    </location>
</feature>
<feature type="compositionally biased region" description="Polar residues" evidence="1">
    <location>
        <begin position="313"/>
        <end position="324"/>
    </location>
</feature>
<feature type="region of interest" description="Disordered" evidence="1">
    <location>
        <begin position="291"/>
        <end position="324"/>
    </location>
</feature>
<comment type="caution">
    <text evidence="4">The sequence shown here is derived from an EMBL/GenBank/DDBJ whole genome shotgun (WGS) entry which is preliminary data.</text>
</comment>
<evidence type="ECO:0000259" key="3">
    <source>
        <dbReference type="Pfam" id="PF02517"/>
    </source>
</evidence>
<gene>
    <name evidence="4" type="ORF">ACFFN1_07245</name>
</gene>
<dbReference type="Pfam" id="PF02517">
    <property type="entry name" value="Rce1-like"/>
    <property type="match status" value="1"/>
</dbReference>
<feature type="transmembrane region" description="Helical" evidence="2">
    <location>
        <begin position="67"/>
        <end position="91"/>
    </location>
</feature>
<dbReference type="EMBL" id="JBHMAU010000047">
    <property type="protein sequence ID" value="MFB9776198.1"/>
    <property type="molecule type" value="Genomic_DNA"/>
</dbReference>
<feature type="transmembrane region" description="Helical" evidence="2">
    <location>
        <begin position="147"/>
        <end position="165"/>
    </location>
</feature>
<proteinExistence type="predicted"/>
<dbReference type="RefSeq" id="WP_376839998.1">
    <property type="nucleotide sequence ID" value="NZ_JBHMAU010000047.1"/>
</dbReference>
<evidence type="ECO:0000313" key="4">
    <source>
        <dbReference type="EMBL" id="MFB9776198.1"/>
    </source>
</evidence>
<feature type="transmembrane region" description="Helical" evidence="2">
    <location>
        <begin position="229"/>
        <end position="249"/>
    </location>
</feature>
<feature type="transmembrane region" description="Helical" evidence="2">
    <location>
        <begin position="111"/>
        <end position="135"/>
    </location>
</feature>
<accession>A0ABV5X177</accession>
<evidence type="ECO:0000313" key="5">
    <source>
        <dbReference type="Proteomes" id="UP001589707"/>
    </source>
</evidence>
<organism evidence="4 5">
    <name type="scientific">Brevibacterium otitidis</name>
    <dbReference type="NCBI Taxonomy" id="53364"/>
    <lineage>
        <taxon>Bacteria</taxon>
        <taxon>Bacillati</taxon>
        <taxon>Actinomycetota</taxon>
        <taxon>Actinomycetes</taxon>
        <taxon>Micrococcales</taxon>
        <taxon>Brevibacteriaceae</taxon>
        <taxon>Brevibacterium</taxon>
    </lineage>
</organism>
<keyword evidence="2" id="KW-1133">Transmembrane helix</keyword>
<dbReference type="Proteomes" id="UP001589707">
    <property type="component" value="Unassembled WGS sequence"/>
</dbReference>
<evidence type="ECO:0000256" key="2">
    <source>
        <dbReference type="SAM" id="Phobius"/>
    </source>
</evidence>
<keyword evidence="2" id="KW-0812">Transmembrane</keyword>
<feature type="domain" description="CAAX prenyl protease 2/Lysostaphin resistance protein A-like" evidence="3">
    <location>
        <begin position="151"/>
        <end position="238"/>
    </location>
</feature>
<dbReference type="InterPro" id="IPR003675">
    <property type="entry name" value="Rce1/LyrA-like_dom"/>
</dbReference>
<name>A0ABV5X177_9MICO</name>
<keyword evidence="5" id="KW-1185">Reference proteome</keyword>
<reference evidence="4 5" key="1">
    <citation type="submission" date="2024-09" db="EMBL/GenBank/DDBJ databases">
        <authorList>
            <person name="Sun Q."/>
            <person name="Mori K."/>
        </authorList>
    </citation>
    <scope>NUCLEOTIDE SEQUENCE [LARGE SCALE GENOMIC DNA]</scope>
    <source>
        <strain evidence="4 5">JCM 11683</strain>
    </source>
</reference>